<comment type="caution">
    <text evidence="1">The sequence shown here is derived from an EMBL/GenBank/DDBJ whole genome shotgun (WGS) entry which is preliminary data.</text>
</comment>
<accession>A0ABW1ZVF6</accession>
<sequence>MSLYADPAARERIRHLYRRQVERLPQPVESCFVETPCGRTHLLLAGDPDARPLLAVPGLQTGGGSISSCSGR</sequence>
<dbReference type="InterPro" id="IPR029058">
    <property type="entry name" value="AB_hydrolase_fold"/>
</dbReference>
<reference evidence="2" key="1">
    <citation type="journal article" date="2019" name="Int. J. Syst. Evol. Microbiol.">
        <title>The Global Catalogue of Microorganisms (GCM) 10K type strain sequencing project: providing services to taxonomists for standard genome sequencing and annotation.</title>
        <authorList>
            <consortium name="The Broad Institute Genomics Platform"/>
            <consortium name="The Broad Institute Genome Sequencing Center for Infectious Disease"/>
            <person name="Wu L."/>
            <person name="Ma J."/>
        </authorList>
    </citation>
    <scope>NUCLEOTIDE SEQUENCE [LARGE SCALE GENOMIC DNA]</scope>
    <source>
        <strain evidence="2">NBRC 111756</strain>
    </source>
</reference>
<protein>
    <submittedName>
        <fullName evidence="1">Uncharacterized protein</fullName>
    </submittedName>
</protein>
<evidence type="ECO:0000313" key="1">
    <source>
        <dbReference type="EMBL" id="MFC6668848.1"/>
    </source>
</evidence>
<gene>
    <name evidence="1" type="ORF">ACFQDL_00995</name>
</gene>
<evidence type="ECO:0000313" key="2">
    <source>
        <dbReference type="Proteomes" id="UP001596422"/>
    </source>
</evidence>
<keyword evidence="2" id="KW-1185">Reference proteome</keyword>
<dbReference type="RefSeq" id="WP_379907408.1">
    <property type="nucleotide sequence ID" value="NZ_JBHSWE010000001.1"/>
</dbReference>
<dbReference type="Gene3D" id="3.40.50.1820">
    <property type="entry name" value="alpha/beta hydrolase"/>
    <property type="match status" value="1"/>
</dbReference>
<name>A0ABW1ZVF6_9GAMM</name>
<dbReference type="Proteomes" id="UP001596422">
    <property type="component" value="Unassembled WGS sequence"/>
</dbReference>
<organism evidence="1 2">
    <name type="scientific">Marinobacterium aestuariivivens</name>
    <dbReference type="NCBI Taxonomy" id="1698799"/>
    <lineage>
        <taxon>Bacteria</taxon>
        <taxon>Pseudomonadati</taxon>
        <taxon>Pseudomonadota</taxon>
        <taxon>Gammaproteobacteria</taxon>
        <taxon>Oceanospirillales</taxon>
        <taxon>Oceanospirillaceae</taxon>
        <taxon>Marinobacterium</taxon>
    </lineage>
</organism>
<dbReference type="EMBL" id="JBHSWE010000001">
    <property type="protein sequence ID" value="MFC6668848.1"/>
    <property type="molecule type" value="Genomic_DNA"/>
</dbReference>
<proteinExistence type="predicted"/>